<keyword evidence="6" id="KW-0158">Chromosome</keyword>
<evidence type="ECO:0000313" key="24">
    <source>
        <dbReference type="RefSeq" id="XP_018006477.1"/>
    </source>
</evidence>
<evidence type="ECO:0000256" key="17">
    <source>
        <dbReference type="ARBA" id="ARBA00023254"/>
    </source>
</evidence>
<evidence type="ECO:0000256" key="14">
    <source>
        <dbReference type="ARBA" id="ARBA00023054"/>
    </source>
</evidence>
<comment type="similarity">
    <text evidence="4">Belongs to the SMC family. RAD50 subfamily.</text>
</comment>
<evidence type="ECO:0000256" key="20">
    <source>
        <dbReference type="SAM" id="Coils"/>
    </source>
</evidence>
<evidence type="ECO:0000256" key="4">
    <source>
        <dbReference type="ARBA" id="ARBA00009439"/>
    </source>
</evidence>
<keyword evidence="16" id="KW-0539">Nucleus</keyword>
<dbReference type="FunFam" id="3.40.50.300:FF:000593">
    <property type="entry name" value="DNA repair protein RAD50"/>
    <property type="match status" value="1"/>
</dbReference>
<feature type="region of interest" description="Disordered" evidence="21">
    <location>
        <begin position="903"/>
        <end position="931"/>
    </location>
</feature>
<protein>
    <recommendedName>
        <fullName evidence="5">DNA repair protein RAD50</fullName>
    </recommendedName>
</protein>
<dbReference type="GO" id="GO:0005524">
    <property type="term" value="F:ATP binding"/>
    <property type="evidence" value="ECO:0007669"/>
    <property type="project" value="UniProtKB-KW"/>
</dbReference>
<evidence type="ECO:0000256" key="16">
    <source>
        <dbReference type="ARBA" id="ARBA00023242"/>
    </source>
</evidence>
<dbReference type="GO" id="GO:0030870">
    <property type="term" value="C:Mre11 complex"/>
    <property type="evidence" value="ECO:0007669"/>
    <property type="project" value="InterPro"/>
</dbReference>
<comment type="subcellular location">
    <subcellularLocation>
        <location evidence="3">Chromosome</location>
    </subcellularLocation>
    <subcellularLocation>
        <location evidence="2">Nucleus</location>
    </subcellularLocation>
</comment>
<keyword evidence="13" id="KW-0460">Magnesium</keyword>
<feature type="coiled-coil region" evidence="20">
    <location>
        <begin position="196"/>
        <end position="233"/>
    </location>
</feature>
<dbReference type="GeneID" id="108664412"/>
<reference evidence="24" key="1">
    <citation type="submission" date="2025-08" db="UniProtKB">
        <authorList>
            <consortium name="RefSeq"/>
        </authorList>
    </citation>
    <scope>IDENTIFICATION</scope>
    <source>
        <tissue evidence="24">Whole organism</tissue>
    </source>
</reference>
<keyword evidence="7 19" id="KW-0479">Metal-binding</keyword>
<dbReference type="GO" id="GO:0046872">
    <property type="term" value="F:metal ion binding"/>
    <property type="evidence" value="ECO:0007669"/>
    <property type="project" value="UniProtKB-UniRule"/>
</dbReference>
<gene>
    <name evidence="24" type="primary">LOC108664412</name>
</gene>
<evidence type="ECO:0000256" key="7">
    <source>
        <dbReference type="ARBA" id="ARBA00022723"/>
    </source>
</evidence>
<keyword evidence="10" id="KW-0378">Hydrolase</keyword>
<evidence type="ECO:0000256" key="2">
    <source>
        <dbReference type="ARBA" id="ARBA00004123"/>
    </source>
</evidence>
<dbReference type="InterPro" id="IPR013134">
    <property type="entry name" value="Zn_hook_RAD50"/>
</dbReference>
<evidence type="ECO:0000313" key="23">
    <source>
        <dbReference type="Proteomes" id="UP000694843"/>
    </source>
</evidence>
<dbReference type="PANTHER" id="PTHR18867:SF12">
    <property type="entry name" value="DNA REPAIR PROTEIN RAD50"/>
    <property type="match status" value="1"/>
</dbReference>
<keyword evidence="14 20" id="KW-0175">Coiled coil</keyword>
<dbReference type="Gene3D" id="3.40.50.300">
    <property type="entry name" value="P-loop containing nucleotide triphosphate hydrolases"/>
    <property type="match status" value="2"/>
</dbReference>
<feature type="coiled-coil region" evidence="20">
    <location>
        <begin position="590"/>
        <end position="672"/>
    </location>
</feature>
<dbReference type="Pfam" id="PF04423">
    <property type="entry name" value="Rad50_zn_hook"/>
    <property type="match status" value="1"/>
</dbReference>
<evidence type="ECO:0000256" key="12">
    <source>
        <dbReference type="ARBA" id="ARBA00022840"/>
    </source>
</evidence>
<dbReference type="GO" id="GO:0016887">
    <property type="term" value="F:ATP hydrolysis activity"/>
    <property type="evidence" value="ECO:0007669"/>
    <property type="project" value="InterPro"/>
</dbReference>
<evidence type="ECO:0000259" key="22">
    <source>
        <dbReference type="PROSITE" id="PS51131"/>
    </source>
</evidence>
<feature type="coiled-coil region" evidence="20">
    <location>
        <begin position="343"/>
        <end position="370"/>
    </location>
</feature>
<dbReference type="OrthoDB" id="6369066at2759"/>
<feature type="compositionally biased region" description="Basic and acidic residues" evidence="21">
    <location>
        <begin position="903"/>
        <end position="918"/>
    </location>
</feature>
<feature type="coiled-coil region" evidence="20">
    <location>
        <begin position="983"/>
        <end position="1084"/>
    </location>
</feature>
<evidence type="ECO:0000256" key="8">
    <source>
        <dbReference type="ARBA" id="ARBA00022741"/>
    </source>
</evidence>
<feature type="domain" description="Zinc-hook" evidence="22">
    <location>
        <begin position="645"/>
        <end position="742"/>
    </location>
</feature>
<keyword evidence="23" id="KW-1185">Reference proteome</keyword>
<keyword evidence="12" id="KW-0067">ATP-binding</keyword>
<dbReference type="GO" id="GO:0007004">
    <property type="term" value="P:telomere maintenance via telomerase"/>
    <property type="evidence" value="ECO:0007669"/>
    <property type="project" value="TreeGrafter"/>
</dbReference>
<dbReference type="InterPro" id="IPR027417">
    <property type="entry name" value="P-loop_NTPase"/>
</dbReference>
<evidence type="ECO:0000256" key="18">
    <source>
        <dbReference type="ARBA" id="ARBA00049360"/>
    </source>
</evidence>
<evidence type="ECO:0000256" key="19">
    <source>
        <dbReference type="PROSITE-ProRule" id="PRU00471"/>
    </source>
</evidence>
<dbReference type="Pfam" id="PF13476">
    <property type="entry name" value="AAA_23"/>
    <property type="match status" value="1"/>
</dbReference>
<keyword evidence="17" id="KW-0469">Meiosis</keyword>
<dbReference type="SUPFAM" id="SSF52540">
    <property type="entry name" value="P-loop containing nucleoside triphosphate hydrolases"/>
    <property type="match status" value="2"/>
</dbReference>
<dbReference type="GO" id="GO:0051880">
    <property type="term" value="F:G-quadruplex DNA binding"/>
    <property type="evidence" value="ECO:0007669"/>
    <property type="project" value="TreeGrafter"/>
</dbReference>
<comment type="catalytic activity">
    <reaction evidence="18">
        <text>ATP + H2O = ADP + phosphate + H(+)</text>
        <dbReference type="Rhea" id="RHEA:13065"/>
        <dbReference type="ChEBI" id="CHEBI:15377"/>
        <dbReference type="ChEBI" id="CHEBI:15378"/>
        <dbReference type="ChEBI" id="CHEBI:30616"/>
        <dbReference type="ChEBI" id="CHEBI:43474"/>
        <dbReference type="ChEBI" id="CHEBI:456216"/>
    </reaction>
</comment>
<keyword evidence="15" id="KW-0234">DNA repair</keyword>
<evidence type="ECO:0000256" key="1">
    <source>
        <dbReference type="ARBA" id="ARBA00001947"/>
    </source>
</evidence>
<dbReference type="NCBIfam" id="TIGR00606">
    <property type="entry name" value="rad50"/>
    <property type="match status" value="1"/>
</dbReference>
<dbReference type="GO" id="GO:0000794">
    <property type="term" value="C:condensed nuclear chromosome"/>
    <property type="evidence" value="ECO:0007669"/>
    <property type="project" value="TreeGrafter"/>
</dbReference>
<dbReference type="GO" id="GO:0006302">
    <property type="term" value="P:double-strand break repair"/>
    <property type="evidence" value="ECO:0007669"/>
    <property type="project" value="UniProtKB-ARBA"/>
</dbReference>
<accession>A0A8B7MY43</accession>
<evidence type="ECO:0000256" key="11">
    <source>
        <dbReference type="ARBA" id="ARBA00022833"/>
    </source>
</evidence>
<dbReference type="InterPro" id="IPR038729">
    <property type="entry name" value="Rad50/SbcC_AAA"/>
</dbReference>
<dbReference type="OMA" id="FSDYYYR"/>
<dbReference type="CTD" id="10111"/>
<sequence length="1315" mass="152191">MSRIQKLRLQGIRSFGPEKPQEIKFKPPLTLILGQNGCGKTTIIEALKYITTGEKPPGSNGGRSFVHDPKISREVKSRGQIKLRVITAAGEKFDLVRSVEVVQKPQGLKFESLDQTITRTGPDGQKIQVSNKCVDFELECLNIIGVSKPILENVIFCHQEDSNWPLDEGKKVKEKFDAIFNATRYIKGLETMRKLRAEKKQQMINMTETLESLKDMKDEADRKKTELATQQGLLDQIKEAQDNFSQRKRPLLKRIQEIEEVEHGIAKISHDLGSKEKRISMLEEMNTSDAAEQSHPMDCSDEELRRRISEYQTTLSLRRTQIHKAERSITDVSQDLKLLATKQSEEQRLLTKLETELEQHQARVQDRNKAIAKLVASAAIPALQAFDQKGEYDEDDAERAMKSGKEHVRLLEQQLESSNTDMLANEEALQSSINKLRSREAALEQEVKGLDDRIAQLQLQARQSSSELRRMEREVQLCDIDVIQQQISDVDQKLLIKEQSFDEPQVLASLEEMKQRRHDLTKQLQLLKVQQMKMNKQAAARSELDIHTKQMNEMSKKISLLFHQCRGVLERLLPSNVTEETLKVDYDACYKELLKNVNANKTMLETLREKRSKHQVAVDSLRRQQMEKEKEIKSLEERISDVCPDLPLEEALSRKKDQVEALQRESGELESTKTVMERYVEKLTVEDCCPLCHRDFAAKEQNLDLQNELRSRLSNLPVRLQSAKERLSASEKQFNALLQLQPFREQLLEAQAKLRSIQSDLSRPLSELSRVKEELDDCEANLSLYNSEASMCQGVQENVVAADTMAKARAKLAAKCEEIKSRLGEQDGGASLEETTERLASLEQQLRGVTDELEAAQARYMDDKDLLVKLRNTRNDLAAKQIQMKTKQQAVEKKREEVKRLEEESCKERKSRNEREELVGPARTAVKEEQAKKDAAVARRHLLDREARTKIECVRELLRPIETLQASIRNFMSSNSELKILASKQEVQKLRLEEQEKQKLKEQHETSLKKLEKELVNEREYERSLNTEKKIRERKREVEDIREEVMLLKAKIASSQQESLTLEKSRLSREFHELEKELNLSRGRSDEVNKRVRELQRDLQLPQFKEAVRKYREKMLLIMCTRTACEDLNKYYKALDTAIMRFHAEKMTAINRIIHQLWNSTYKGNDIDKIEIKTDENESKGADKRRTYNYRVVMHKREVELDMRGRCSAGQKVLASLIIRMALAETFSKNCGILALDEPTTNLDRDNIRSLVRSLVGIVNQRSQQRNFQLIVITHDDEFLSGLAEVDQIQDYYNVRRDDRGFSYVHRVELDQTRR</sequence>
<dbReference type="GO" id="GO:0043047">
    <property type="term" value="F:single-stranded telomeric DNA binding"/>
    <property type="evidence" value="ECO:0007669"/>
    <property type="project" value="TreeGrafter"/>
</dbReference>
<evidence type="ECO:0000256" key="9">
    <source>
        <dbReference type="ARBA" id="ARBA00022763"/>
    </source>
</evidence>
<dbReference type="RefSeq" id="XP_018006477.1">
    <property type="nucleotide sequence ID" value="XM_018150988.2"/>
</dbReference>
<evidence type="ECO:0000256" key="6">
    <source>
        <dbReference type="ARBA" id="ARBA00022454"/>
    </source>
</evidence>
<dbReference type="KEGG" id="hazt:108664412"/>
<comment type="cofactor">
    <cofactor evidence="1">
        <name>Zn(2+)</name>
        <dbReference type="ChEBI" id="CHEBI:29105"/>
    </cofactor>
</comment>
<dbReference type="Proteomes" id="UP000694843">
    <property type="component" value="Unplaced"/>
</dbReference>
<evidence type="ECO:0000256" key="21">
    <source>
        <dbReference type="SAM" id="MobiDB-lite"/>
    </source>
</evidence>
<evidence type="ECO:0000256" key="13">
    <source>
        <dbReference type="ARBA" id="ARBA00022842"/>
    </source>
</evidence>
<dbReference type="GO" id="GO:0003691">
    <property type="term" value="F:double-stranded telomeric DNA binding"/>
    <property type="evidence" value="ECO:0007669"/>
    <property type="project" value="TreeGrafter"/>
</dbReference>
<keyword evidence="11 19" id="KW-0862">Zinc</keyword>
<evidence type="ECO:0000256" key="3">
    <source>
        <dbReference type="ARBA" id="ARBA00004286"/>
    </source>
</evidence>
<dbReference type="PANTHER" id="PTHR18867">
    <property type="entry name" value="RAD50"/>
    <property type="match status" value="1"/>
</dbReference>
<keyword evidence="9" id="KW-0227">DNA damage</keyword>
<feature type="binding site" evidence="19">
    <location>
        <position position="689"/>
    </location>
    <ligand>
        <name>Zn(2+)</name>
        <dbReference type="ChEBI" id="CHEBI:29105"/>
    </ligand>
</feature>
<evidence type="ECO:0000256" key="10">
    <source>
        <dbReference type="ARBA" id="ARBA00022801"/>
    </source>
</evidence>
<evidence type="ECO:0000256" key="5">
    <source>
        <dbReference type="ARBA" id="ARBA00017893"/>
    </source>
</evidence>
<keyword evidence="8" id="KW-0547">Nucleotide-binding</keyword>
<dbReference type="GO" id="GO:0000722">
    <property type="term" value="P:telomere maintenance via recombination"/>
    <property type="evidence" value="ECO:0007669"/>
    <property type="project" value="UniProtKB-ARBA"/>
</dbReference>
<evidence type="ECO:0000256" key="15">
    <source>
        <dbReference type="ARBA" id="ARBA00023204"/>
    </source>
</evidence>
<feature type="binding site" evidence="19">
    <location>
        <position position="692"/>
    </location>
    <ligand>
        <name>Zn(2+)</name>
        <dbReference type="ChEBI" id="CHEBI:29105"/>
    </ligand>
</feature>
<organism evidence="23 24">
    <name type="scientific">Hyalella azteca</name>
    <name type="common">Amphipod</name>
    <dbReference type="NCBI Taxonomy" id="294128"/>
    <lineage>
        <taxon>Eukaryota</taxon>
        <taxon>Metazoa</taxon>
        <taxon>Ecdysozoa</taxon>
        <taxon>Arthropoda</taxon>
        <taxon>Crustacea</taxon>
        <taxon>Multicrustacea</taxon>
        <taxon>Malacostraca</taxon>
        <taxon>Eumalacostraca</taxon>
        <taxon>Peracarida</taxon>
        <taxon>Amphipoda</taxon>
        <taxon>Senticaudata</taxon>
        <taxon>Talitrida</taxon>
        <taxon>Talitroidea</taxon>
        <taxon>Hyalellidae</taxon>
        <taxon>Hyalella</taxon>
    </lineage>
</organism>
<dbReference type="PROSITE" id="PS51131">
    <property type="entry name" value="ZN_HOOK"/>
    <property type="match status" value="1"/>
</dbReference>
<proteinExistence type="inferred from homology"/>
<dbReference type="Pfam" id="PF13558">
    <property type="entry name" value="SbcC_Walker_B"/>
    <property type="match status" value="1"/>
</dbReference>
<dbReference type="InterPro" id="IPR004584">
    <property type="entry name" value="Rad50_eukaryotes"/>
</dbReference>
<dbReference type="GO" id="GO:0070192">
    <property type="term" value="P:chromosome organization involved in meiotic cell cycle"/>
    <property type="evidence" value="ECO:0007669"/>
    <property type="project" value="TreeGrafter"/>
</dbReference>
<name>A0A8B7MY43_HYAAZ</name>
<feature type="coiled-coil region" evidence="20">
    <location>
        <begin position="426"/>
        <end position="474"/>
    </location>
</feature>